<dbReference type="GO" id="GO:0003677">
    <property type="term" value="F:DNA binding"/>
    <property type="evidence" value="ECO:0007669"/>
    <property type="project" value="UniProtKB-KW"/>
</dbReference>
<dbReference type="GO" id="GO:0000160">
    <property type="term" value="P:phosphorelay signal transduction system"/>
    <property type="evidence" value="ECO:0007669"/>
    <property type="project" value="InterPro"/>
</dbReference>
<dbReference type="PANTHER" id="PTHR43214">
    <property type="entry name" value="TWO-COMPONENT RESPONSE REGULATOR"/>
    <property type="match status" value="1"/>
</dbReference>
<evidence type="ECO:0000313" key="9">
    <source>
        <dbReference type="Proteomes" id="UP000199361"/>
    </source>
</evidence>
<dbReference type="Pfam" id="PF00196">
    <property type="entry name" value="GerE"/>
    <property type="match status" value="1"/>
</dbReference>
<feature type="modified residue" description="4-aspartylphosphate" evidence="5">
    <location>
        <position position="55"/>
    </location>
</feature>
<dbReference type="STRING" id="568860.SAMN05421811_112244"/>
<protein>
    <submittedName>
        <fullName evidence="8">DNA-binding response regulator, NarL/FixJ family, contains REC and HTH domains</fullName>
    </submittedName>
</protein>
<sequence length="218" mass="23458">MTISVLLVDDQALLRAGFRALLSRAKTLAVVGEAASGEEAVSQAVQLRPDVVLMDIRMPGMNGIDATRHILRRLPATKVIILTTFDTDENVFDALRAGASGFLTKEVDLAELRRAVEVVAAGEALLSPSVTRRVVERFAHRPRPAASLHALTTRESEVVRLVATGLSNDEIAAALVISPLTVKTHITRAITKLGVRDRVQLVILAYEHGLVSSSPTDT</sequence>
<dbReference type="CDD" id="cd17535">
    <property type="entry name" value="REC_NarL-like"/>
    <property type="match status" value="1"/>
</dbReference>
<evidence type="ECO:0000256" key="2">
    <source>
        <dbReference type="ARBA" id="ARBA00023015"/>
    </source>
</evidence>
<gene>
    <name evidence="8" type="ORF">SAMN05421811_112244</name>
</gene>
<dbReference type="Pfam" id="PF00072">
    <property type="entry name" value="Response_reg"/>
    <property type="match status" value="1"/>
</dbReference>
<dbReference type="EMBL" id="FOHX01000012">
    <property type="protein sequence ID" value="SEU35379.1"/>
    <property type="molecule type" value="Genomic_DNA"/>
</dbReference>
<dbReference type="PRINTS" id="PR00038">
    <property type="entry name" value="HTHLUXR"/>
</dbReference>
<dbReference type="CDD" id="cd06170">
    <property type="entry name" value="LuxR_C_like"/>
    <property type="match status" value="1"/>
</dbReference>
<dbReference type="Gene3D" id="3.40.50.2300">
    <property type="match status" value="1"/>
</dbReference>
<dbReference type="InterPro" id="IPR001789">
    <property type="entry name" value="Sig_transdc_resp-reg_receiver"/>
</dbReference>
<dbReference type="RefSeq" id="WP_091088947.1">
    <property type="nucleotide sequence ID" value="NZ_FOHX01000012.1"/>
</dbReference>
<proteinExistence type="predicted"/>
<keyword evidence="2" id="KW-0805">Transcription regulation</keyword>
<reference evidence="8 9" key="1">
    <citation type="submission" date="2016-10" db="EMBL/GenBank/DDBJ databases">
        <authorList>
            <person name="de Groot N.N."/>
        </authorList>
    </citation>
    <scope>NUCLEOTIDE SEQUENCE [LARGE SCALE GENOMIC DNA]</scope>
    <source>
        <strain evidence="8 9">CGMCC 4.5598</strain>
    </source>
</reference>
<evidence type="ECO:0000256" key="1">
    <source>
        <dbReference type="ARBA" id="ARBA00022553"/>
    </source>
</evidence>
<evidence type="ECO:0000259" key="7">
    <source>
        <dbReference type="PROSITE" id="PS50110"/>
    </source>
</evidence>
<evidence type="ECO:0000259" key="6">
    <source>
        <dbReference type="PROSITE" id="PS50043"/>
    </source>
</evidence>
<evidence type="ECO:0000256" key="5">
    <source>
        <dbReference type="PROSITE-ProRule" id="PRU00169"/>
    </source>
</evidence>
<dbReference type="SUPFAM" id="SSF46894">
    <property type="entry name" value="C-terminal effector domain of the bipartite response regulators"/>
    <property type="match status" value="1"/>
</dbReference>
<keyword evidence="3 8" id="KW-0238">DNA-binding</keyword>
<organism evidence="8 9">
    <name type="scientific">Nonomuraea wenchangensis</name>
    <dbReference type="NCBI Taxonomy" id="568860"/>
    <lineage>
        <taxon>Bacteria</taxon>
        <taxon>Bacillati</taxon>
        <taxon>Actinomycetota</taxon>
        <taxon>Actinomycetes</taxon>
        <taxon>Streptosporangiales</taxon>
        <taxon>Streptosporangiaceae</taxon>
        <taxon>Nonomuraea</taxon>
    </lineage>
</organism>
<dbReference type="AlphaFoldDB" id="A0A1I0L8J8"/>
<dbReference type="PROSITE" id="PS50110">
    <property type="entry name" value="RESPONSE_REGULATORY"/>
    <property type="match status" value="1"/>
</dbReference>
<dbReference type="PROSITE" id="PS50043">
    <property type="entry name" value="HTH_LUXR_2"/>
    <property type="match status" value="1"/>
</dbReference>
<dbReference type="SUPFAM" id="SSF52172">
    <property type="entry name" value="CheY-like"/>
    <property type="match status" value="1"/>
</dbReference>
<feature type="domain" description="HTH luxR-type" evidence="6">
    <location>
        <begin position="144"/>
        <end position="209"/>
    </location>
</feature>
<dbReference type="PROSITE" id="PS00622">
    <property type="entry name" value="HTH_LUXR_1"/>
    <property type="match status" value="1"/>
</dbReference>
<dbReference type="GO" id="GO:0006355">
    <property type="term" value="P:regulation of DNA-templated transcription"/>
    <property type="evidence" value="ECO:0007669"/>
    <property type="project" value="InterPro"/>
</dbReference>
<name>A0A1I0L8J8_9ACTN</name>
<dbReference type="SMART" id="SM00448">
    <property type="entry name" value="REC"/>
    <property type="match status" value="1"/>
</dbReference>
<evidence type="ECO:0000313" key="8">
    <source>
        <dbReference type="EMBL" id="SEU35379.1"/>
    </source>
</evidence>
<dbReference type="InterPro" id="IPR058245">
    <property type="entry name" value="NreC/VraR/RcsB-like_REC"/>
</dbReference>
<dbReference type="InterPro" id="IPR016032">
    <property type="entry name" value="Sig_transdc_resp-reg_C-effctor"/>
</dbReference>
<dbReference type="SMART" id="SM00421">
    <property type="entry name" value="HTH_LUXR"/>
    <property type="match status" value="1"/>
</dbReference>
<dbReference type="InterPro" id="IPR000792">
    <property type="entry name" value="Tscrpt_reg_LuxR_C"/>
</dbReference>
<dbReference type="Proteomes" id="UP000199361">
    <property type="component" value="Unassembled WGS sequence"/>
</dbReference>
<keyword evidence="9" id="KW-1185">Reference proteome</keyword>
<dbReference type="InterPro" id="IPR011006">
    <property type="entry name" value="CheY-like_superfamily"/>
</dbReference>
<dbReference type="OrthoDB" id="3686176at2"/>
<accession>A0A1I0L8J8</accession>
<keyword evidence="4" id="KW-0804">Transcription</keyword>
<dbReference type="PANTHER" id="PTHR43214:SF24">
    <property type="entry name" value="TRANSCRIPTIONAL REGULATORY PROTEIN NARL-RELATED"/>
    <property type="match status" value="1"/>
</dbReference>
<dbReference type="InterPro" id="IPR039420">
    <property type="entry name" value="WalR-like"/>
</dbReference>
<evidence type="ECO:0000256" key="4">
    <source>
        <dbReference type="ARBA" id="ARBA00023163"/>
    </source>
</evidence>
<evidence type="ECO:0000256" key="3">
    <source>
        <dbReference type="ARBA" id="ARBA00023125"/>
    </source>
</evidence>
<keyword evidence="1 5" id="KW-0597">Phosphoprotein</keyword>
<feature type="domain" description="Response regulatory" evidence="7">
    <location>
        <begin position="4"/>
        <end position="120"/>
    </location>
</feature>